<evidence type="ECO:0000256" key="7">
    <source>
        <dbReference type="SAM" id="Phobius"/>
    </source>
</evidence>
<evidence type="ECO:0000256" key="6">
    <source>
        <dbReference type="ARBA" id="ARBA00023136"/>
    </source>
</evidence>
<evidence type="ECO:0000256" key="1">
    <source>
        <dbReference type="ARBA" id="ARBA00004651"/>
    </source>
</evidence>
<dbReference type="Gene3D" id="3.30.240.20">
    <property type="entry name" value="bsu07140 like domains"/>
    <property type="match status" value="2"/>
</dbReference>
<protein>
    <recommendedName>
        <fullName evidence="8">YetF C-terminal domain-containing protein</fullName>
    </recommendedName>
</protein>
<accession>A0A1D8GNX9</accession>
<keyword evidence="4 7" id="KW-0812">Transmembrane</keyword>
<evidence type="ECO:0000313" key="10">
    <source>
        <dbReference type="Proteomes" id="UP000095743"/>
    </source>
</evidence>
<keyword evidence="6 7" id="KW-0472">Membrane</keyword>
<name>A0A1D8GNX9_9FIRM</name>
<organism evidence="9 10">
    <name type="scientific">Geosporobacter ferrireducens</name>
    <dbReference type="NCBI Taxonomy" id="1424294"/>
    <lineage>
        <taxon>Bacteria</taxon>
        <taxon>Bacillati</taxon>
        <taxon>Bacillota</taxon>
        <taxon>Clostridia</taxon>
        <taxon>Peptostreptococcales</taxon>
        <taxon>Thermotaleaceae</taxon>
        <taxon>Geosporobacter</taxon>
    </lineage>
</organism>
<dbReference type="AlphaFoldDB" id="A0A1D8GNX9"/>
<dbReference type="KEGG" id="gfe:Gferi_25735"/>
<dbReference type="Pfam" id="PF07870">
    <property type="entry name" value="DUF1657"/>
    <property type="match status" value="1"/>
</dbReference>
<feature type="domain" description="YetF C-terminal" evidence="8">
    <location>
        <begin position="82"/>
        <end position="213"/>
    </location>
</feature>
<dbReference type="OrthoDB" id="1682423at2"/>
<evidence type="ECO:0000259" key="8">
    <source>
        <dbReference type="Pfam" id="PF04239"/>
    </source>
</evidence>
<comment type="similarity">
    <text evidence="2">Belongs to the UPF0702 family.</text>
</comment>
<feature type="transmembrane region" description="Helical" evidence="7">
    <location>
        <begin position="7"/>
        <end position="26"/>
    </location>
</feature>
<dbReference type="InterPro" id="IPR023090">
    <property type="entry name" value="UPF0702_alpha/beta_dom_sf"/>
</dbReference>
<dbReference type="EMBL" id="CP017269">
    <property type="protein sequence ID" value="AOT72656.1"/>
    <property type="molecule type" value="Genomic_DNA"/>
</dbReference>
<dbReference type="RefSeq" id="WP_069980965.1">
    <property type="nucleotide sequence ID" value="NZ_CP017269.1"/>
</dbReference>
<evidence type="ECO:0000313" key="9">
    <source>
        <dbReference type="EMBL" id="AOT72656.1"/>
    </source>
</evidence>
<feature type="transmembrane region" description="Helical" evidence="7">
    <location>
        <begin position="38"/>
        <end position="56"/>
    </location>
</feature>
<dbReference type="PANTHER" id="PTHR34582:SF7">
    <property type="entry name" value="UPF0702 TRANSMEMBRANE PROTEIN YDFS"/>
    <property type="match status" value="1"/>
</dbReference>
<gene>
    <name evidence="9" type="ORF">Gferi_25735</name>
</gene>
<sequence length="286" mass="32203">MKEWIEVLLRTVGLFIVVFATIKIIGNNTISKISSFRLVSYIIIAIVTALLSADVIKNISLGLLVLGVWILFPLGFEYLSLRSKGIHDLLYGKEKVLIKQGKVMEDKLKQARMTGEELLSELRSKNAFFMADVEFAIMEANGEINVLLKSDKLPITSKAMGQKIAPAHEPQTVILDGNIIHEGLMNLAFNEKWLYQQLEQAGVALENVFIGQADSTGELYIDTFDDTVQLPQPTVKELLYANLEKSHSDLLNYSLETKNQLAKSMYEQDALKLEAVRKKLEPYLLR</sequence>
<dbReference type="InterPro" id="IPR007353">
    <property type="entry name" value="DUF421"/>
</dbReference>
<dbReference type="GO" id="GO:0005886">
    <property type="term" value="C:plasma membrane"/>
    <property type="evidence" value="ECO:0007669"/>
    <property type="project" value="UniProtKB-SubCell"/>
</dbReference>
<comment type="subcellular location">
    <subcellularLocation>
        <location evidence="1">Cell membrane</location>
        <topology evidence="1">Multi-pass membrane protein</topology>
    </subcellularLocation>
</comment>
<dbReference type="PANTHER" id="PTHR34582">
    <property type="entry name" value="UPF0702 TRANSMEMBRANE PROTEIN YCAP"/>
    <property type="match status" value="1"/>
</dbReference>
<dbReference type="Proteomes" id="UP000095743">
    <property type="component" value="Chromosome"/>
</dbReference>
<evidence type="ECO:0000256" key="4">
    <source>
        <dbReference type="ARBA" id="ARBA00022692"/>
    </source>
</evidence>
<dbReference type="InterPro" id="IPR012452">
    <property type="entry name" value="DUF1657"/>
</dbReference>
<feature type="transmembrane region" description="Helical" evidence="7">
    <location>
        <begin position="63"/>
        <end position="81"/>
    </location>
</feature>
<evidence type="ECO:0000256" key="5">
    <source>
        <dbReference type="ARBA" id="ARBA00022989"/>
    </source>
</evidence>
<evidence type="ECO:0000256" key="2">
    <source>
        <dbReference type="ARBA" id="ARBA00006448"/>
    </source>
</evidence>
<dbReference type="STRING" id="1424294.Gferi_25735"/>
<reference evidence="9 10" key="1">
    <citation type="submission" date="2016-09" db="EMBL/GenBank/DDBJ databases">
        <title>Genomic analysis reveals versatility of anaerobic energy metabolism of Geosporobacter ferrireducens IRF9 of phylum Firmicutes.</title>
        <authorList>
            <person name="Kim S.-J."/>
        </authorList>
    </citation>
    <scope>NUCLEOTIDE SEQUENCE [LARGE SCALE GENOMIC DNA]</scope>
    <source>
        <strain evidence="9 10">IRF9</strain>
    </source>
</reference>
<keyword evidence="3" id="KW-1003">Cell membrane</keyword>
<dbReference type="Pfam" id="PF04239">
    <property type="entry name" value="DUF421"/>
    <property type="match status" value="1"/>
</dbReference>
<keyword evidence="10" id="KW-1185">Reference proteome</keyword>
<keyword evidence="5 7" id="KW-1133">Transmembrane helix</keyword>
<evidence type="ECO:0000256" key="3">
    <source>
        <dbReference type="ARBA" id="ARBA00022475"/>
    </source>
</evidence>
<proteinExistence type="inferred from homology"/>